<keyword evidence="2" id="KW-0812">Transmembrane</keyword>
<evidence type="ECO:0000313" key="4">
    <source>
        <dbReference type="Proteomes" id="UP000262195"/>
    </source>
</evidence>
<organism evidence="3 4">
    <name type="scientific">Bavariicoccus seileri</name>
    <dbReference type="NCBI Taxonomy" id="549685"/>
    <lineage>
        <taxon>Bacteria</taxon>
        <taxon>Bacillati</taxon>
        <taxon>Bacillota</taxon>
        <taxon>Bacilli</taxon>
        <taxon>Lactobacillales</taxon>
        <taxon>Enterococcaceae</taxon>
        <taxon>Bavariicoccus</taxon>
    </lineage>
</organism>
<evidence type="ECO:0008006" key="5">
    <source>
        <dbReference type="Google" id="ProtNLM"/>
    </source>
</evidence>
<comment type="caution">
    <text evidence="3">The sequence shown here is derived from an EMBL/GenBank/DDBJ whole genome shotgun (WGS) entry which is preliminary data.</text>
</comment>
<gene>
    <name evidence="3" type="ORF">DIW15_00975</name>
</gene>
<dbReference type="STRING" id="1121105.GCA_000421665_01255"/>
<feature type="transmembrane region" description="Helical" evidence="2">
    <location>
        <begin position="38"/>
        <end position="59"/>
    </location>
</feature>
<evidence type="ECO:0000256" key="2">
    <source>
        <dbReference type="SAM" id="Phobius"/>
    </source>
</evidence>
<evidence type="ECO:0000313" key="3">
    <source>
        <dbReference type="EMBL" id="HCS93266.1"/>
    </source>
</evidence>
<dbReference type="AlphaFoldDB" id="A0A3D4S3Q6"/>
<keyword evidence="2" id="KW-0472">Membrane</keyword>
<evidence type="ECO:0000256" key="1">
    <source>
        <dbReference type="SAM" id="MobiDB-lite"/>
    </source>
</evidence>
<dbReference type="InterPro" id="IPR014509">
    <property type="entry name" value="YjdF-like"/>
</dbReference>
<dbReference type="Proteomes" id="UP000262195">
    <property type="component" value="Unassembled WGS sequence"/>
</dbReference>
<protein>
    <recommendedName>
        <fullName evidence="5">DUF2238 domain-containing protein</fullName>
    </recommendedName>
</protein>
<feature type="transmembrane region" description="Helical" evidence="2">
    <location>
        <begin position="66"/>
        <end position="84"/>
    </location>
</feature>
<feature type="region of interest" description="Disordered" evidence="1">
    <location>
        <begin position="196"/>
        <end position="217"/>
    </location>
</feature>
<proteinExistence type="predicted"/>
<dbReference type="Pfam" id="PF09997">
    <property type="entry name" value="DUF2238"/>
    <property type="match status" value="1"/>
</dbReference>
<feature type="compositionally biased region" description="Basic and acidic residues" evidence="1">
    <location>
        <begin position="207"/>
        <end position="217"/>
    </location>
</feature>
<keyword evidence="2" id="KW-1133">Transmembrane helix</keyword>
<reference evidence="3 4" key="1">
    <citation type="journal article" date="2018" name="Nat. Biotechnol.">
        <title>A standardized bacterial taxonomy based on genome phylogeny substantially revises the tree of life.</title>
        <authorList>
            <person name="Parks D.H."/>
            <person name="Chuvochina M."/>
            <person name="Waite D.W."/>
            <person name="Rinke C."/>
            <person name="Skarshewski A."/>
            <person name="Chaumeil P.A."/>
            <person name="Hugenholtz P."/>
        </authorList>
    </citation>
    <scope>NUCLEOTIDE SEQUENCE [LARGE SCALE GENOMIC DNA]</scope>
    <source>
        <strain evidence="3">UBA11306</strain>
    </source>
</reference>
<feature type="transmembrane region" description="Helical" evidence="2">
    <location>
        <begin position="171"/>
        <end position="188"/>
    </location>
</feature>
<accession>A0A3D4S3Q6</accession>
<dbReference type="EMBL" id="DQHO01000006">
    <property type="protein sequence ID" value="HCS93266.1"/>
    <property type="molecule type" value="Genomic_DNA"/>
</dbReference>
<sequence length="217" mass="24123">MKIKNFEWLSLGAMSLILLLSFVRTLLSGTIEKDAFHLIQLGAGVLIIVILIHFSDLLVGKLGTTTTFLIHIFIVLSIGGGNGFSLYSRFIYFDSVLHLFSGYVIADIGYKLTDKTWPVLSRVAFAVCFATTLGVFWEIYEFTGDHLFDLNMQRYQGLVGQAALFDTMKDFICNLAGAGIAAVVLFVTQSNHVKHLNPQHHQPVPAKIEKKGKAQDR</sequence>
<name>A0A3D4S3Q6_9ENTE</name>
<feature type="transmembrane region" description="Helical" evidence="2">
    <location>
        <begin position="122"/>
        <end position="140"/>
    </location>
</feature>
<dbReference type="RefSeq" id="WP_022796522.1">
    <property type="nucleotide sequence ID" value="NZ_JBQDSL010000054.1"/>
</dbReference>